<dbReference type="PANTHER" id="PTHR10788:SF106">
    <property type="entry name" value="BCDNA.GH08860"/>
    <property type="match status" value="1"/>
</dbReference>
<dbReference type="AlphaFoldDB" id="A0A8J4DMR2"/>
<evidence type="ECO:0000313" key="3">
    <source>
        <dbReference type="Proteomes" id="UP000619260"/>
    </source>
</evidence>
<dbReference type="SUPFAM" id="SSF53756">
    <property type="entry name" value="UDP-Glycosyltransferase/glycogen phosphorylase"/>
    <property type="match status" value="1"/>
</dbReference>
<evidence type="ECO:0000256" key="1">
    <source>
        <dbReference type="ARBA" id="ARBA00008799"/>
    </source>
</evidence>
<organism evidence="2 3">
    <name type="scientific">Virgisporangium aliadipatigenens</name>
    <dbReference type="NCBI Taxonomy" id="741659"/>
    <lineage>
        <taxon>Bacteria</taxon>
        <taxon>Bacillati</taxon>
        <taxon>Actinomycetota</taxon>
        <taxon>Actinomycetes</taxon>
        <taxon>Micromonosporales</taxon>
        <taxon>Micromonosporaceae</taxon>
        <taxon>Virgisporangium</taxon>
    </lineage>
</organism>
<gene>
    <name evidence="2" type="primary">otsA_1</name>
    <name evidence="2" type="ORF">Val02_05300</name>
</gene>
<dbReference type="EMBL" id="BOPF01000002">
    <property type="protein sequence ID" value="GIJ43644.1"/>
    <property type="molecule type" value="Genomic_DNA"/>
</dbReference>
<dbReference type="RefSeq" id="WP_203897201.1">
    <property type="nucleotide sequence ID" value="NZ_BOPF01000002.1"/>
</dbReference>
<dbReference type="Gene3D" id="3.40.50.2000">
    <property type="entry name" value="Glycogen Phosphorylase B"/>
    <property type="match status" value="2"/>
</dbReference>
<dbReference type="PANTHER" id="PTHR10788">
    <property type="entry name" value="TREHALOSE-6-PHOSPHATE SYNTHASE"/>
    <property type="match status" value="1"/>
</dbReference>
<dbReference type="InterPro" id="IPR001830">
    <property type="entry name" value="Glyco_trans_20"/>
</dbReference>
<evidence type="ECO:0000313" key="2">
    <source>
        <dbReference type="EMBL" id="GIJ43644.1"/>
    </source>
</evidence>
<keyword evidence="3" id="KW-1185">Reference proteome</keyword>
<proteinExistence type="inferred from homology"/>
<reference evidence="2" key="1">
    <citation type="submission" date="2021-01" db="EMBL/GenBank/DDBJ databases">
        <title>Whole genome shotgun sequence of Virgisporangium aliadipatigenens NBRC 105644.</title>
        <authorList>
            <person name="Komaki H."/>
            <person name="Tamura T."/>
        </authorList>
    </citation>
    <scope>NUCLEOTIDE SEQUENCE</scope>
    <source>
        <strain evidence="2">NBRC 105644</strain>
    </source>
</reference>
<comment type="caution">
    <text evidence="2">The sequence shown here is derived from an EMBL/GenBank/DDBJ whole genome shotgun (WGS) entry which is preliminary data.</text>
</comment>
<dbReference type="Proteomes" id="UP000619260">
    <property type="component" value="Unassembled WGS sequence"/>
</dbReference>
<dbReference type="GO" id="GO:0003825">
    <property type="term" value="F:alpha,alpha-trehalose-phosphate synthase (UDP-forming) activity"/>
    <property type="evidence" value="ECO:0007669"/>
    <property type="project" value="TreeGrafter"/>
</dbReference>
<comment type="similarity">
    <text evidence="1">Belongs to the glycosyltransferase 20 family.</text>
</comment>
<name>A0A8J4DMR2_9ACTN</name>
<sequence length="458" mass="51211">MSGTYQFVVVANRLPVDAAEDGGWTRSPGGLVTAVHPIVRRLGGAWVGWTGGADEEAEPFDFDGMHLHPVGLSARDIDRFYEGQSNATIWPLFHDAVEQPVHHREWREAYEAVNRRFADATAALAAEGATVWVHDYQLMLVPAMLREHRPDLRIGFFLHIPFPPVELFMQLPRRADLLRGLLGADLVGFQRPLAAQNFLQLTERLLGLSPKEDRVEVDGRTVTARAFPISIDVDEIEELANDPEVREQARHLRQELGDRRLLLGVDRLDYTKGIEQRLKAFHELLRDGTVTNEEAVLVQVATPSRLRVAQYQQLRDRVELEVGRINGEFGDVGRAPVHYLFQSRDRAELVAMYLAADVMVVSPLRDGMNLVAKEYVAARVDDGGALVLSEFTGAAAELDESFLVNPHDVEDLKRGMCAALAASPQDLAGRMRTMRAVVHEHTVDRWAKEFLDALADVS</sequence>
<protein>
    <submittedName>
        <fullName evidence="2">Trehalose-phosphate synthase</fullName>
    </submittedName>
</protein>
<dbReference type="CDD" id="cd03788">
    <property type="entry name" value="GT20_TPS"/>
    <property type="match status" value="1"/>
</dbReference>
<dbReference type="Pfam" id="PF00982">
    <property type="entry name" value="Glyco_transf_20"/>
    <property type="match status" value="1"/>
</dbReference>
<accession>A0A8J4DMR2</accession>
<dbReference type="GO" id="GO:0005992">
    <property type="term" value="P:trehalose biosynthetic process"/>
    <property type="evidence" value="ECO:0007669"/>
    <property type="project" value="InterPro"/>
</dbReference>